<sequence>MKYIWILVLVIFSSCNREDDQPFELTAEGLIGTWEHYQSQGNTGGGDYWTPYEASGRTITFFPDGKFSAVDYFGCTEGEFTVADKSVTFFFDCEEEMPDLTYALGTKESDLVLSPIAPYICIEGCSYIFKKIE</sequence>
<protein>
    <recommendedName>
        <fullName evidence="3">Lipocalin-like domain-containing protein</fullName>
    </recommendedName>
</protein>
<comment type="caution">
    <text evidence="1">The sequence shown here is derived from an EMBL/GenBank/DDBJ whole genome shotgun (WGS) entry which is preliminary data.</text>
</comment>
<proteinExistence type="predicted"/>
<dbReference type="Proteomes" id="UP000664698">
    <property type="component" value="Unassembled WGS sequence"/>
</dbReference>
<name>A0ABS3BKC5_9BACT</name>
<keyword evidence="2" id="KW-1185">Reference proteome</keyword>
<dbReference type="PROSITE" id="PS51257">
    <property type="entry name" value="PROKAR_LIPOPROTEIN"/>
    <property type="match status" value="1"/>
</dbReference>
<gene>
    <name evidence="1" type="ORF">J0A67_02010</name>
</gene>
<evidence type="ECO:0000313" key="1">
    <source>
        <dbReference type="EMBL" id="MBN7799613.1"/>
    </source>
</evidence>
<evidence type="ECO:0008006" key="3">
    <source>
        <dbReference type="Google" id="ProtNLM"/>
    </source>
</evidence>
<reference evidence="1 2" key="1">
    <citation type="submission" date="2021-03" db="EMBL/GenBank/DDBJ databases">
        <title>novel species isolated from a fishpond in China.</title>
        <authorList>
            <person name="Lu H."/>
            <person name="Cai Z."/>
        </authorList>
    </citation>
    <scope>NUCLEOTIDE SEQUENCE [LARGE SCALE GENOMIC DNA]</scope>
    <source>
        <strain evidence="1 2">JCM 31546</strain>
    </source>
</reference>
<accession>A0ABS3BKC5</accession>
<dbReference type="EMBL" id="JAFKCW010000001">
    <property type="protein sequence ID" value="MBN7799613.1"/>
    <property type="molecule type" value="Genomic_DNA"/>
</dbReference>
<evidence type="ECO:0000313" key="2">
    <source>
        <dbReference type="Proteomes" id="UP000664698"/>
    </source>
</evidence>
<organism evidence="1 2">
    <name type="scientific">Algoriphagus aestuariicola</name>
    <dbReference type="NCBI Taxonomy" id="1852016"/>
    <lineage>
        <taxon>Bacteria</taxon>
        <taxon>Pseudomonadati</taxon>
        <taxon>Bacteroidota</taxon>
        <taxon>Cytophagia</taxon>
        <taxon>Cytophagales</taxon>
        <taxon>Cyclobacteriaceae</taxon>
        <taxon>Algoriphagus</taxon>
    </lineage>
</organism>
<dbReference type="RefSeq" id="WP_206567601.1">
    <property type="nucleotide sequence ID" value="NZ_JAFKCW010000001.1"/>
</dbReference>